<protein>
    <recommendedName>
        <fullName evidence="9">Chromosome transmission fidelity protein 8</fullName>
    </recommendedName>
</protein>
<evidence type="ECO:0008006" key="9">
    <source>
        <dbReference type="Google" id="ProtNLM"/>
    </source>
</evidence>
<evidence type="ECO:0000256" key="1">
    <source>
        <dbReference type="ARBA" id="ARBA00004123"/>
    </source>
</evidence>
<keyword evidence="3" id="KW-0238">DNA-binding</keyword>
<dbReference type="GeneID" id="27319349"/>
<comment type="subcellular location">
    <subcellularLocation>
        <location evidence="1">Nucleus</location>
    </subcellularLocation>
</comment>
<evidence type="ECO:0000256" key="5">
    <source>
        <dbReference type="ARBA" id="ARBA00023306"/>
    </source>
</evidence>
<keyword evidence="2" id="KW-0235">DNA replication</keyword>
<comment type="similarity">
    <text evidence="6">Belongs to the CTF8 family.</text>
</comment>
<evidence type="ECO:0000313" key="8">
    <source>
        <dbReference type="Proteomes" id="UP000054302"/>
    </source>
</evidence>
<dbReference type="RefSeq" id="XP_016229371.1">
    <property type="nucleotide sequence ID" value="XM_016365722.1"/>
</dbReference>
<keyword evidence="4" id="KW-0539">Nucleus</keyword>
<dbReference type="VEuPathDB" id="FungiDB:PV10_01504"/>
<dbReference type="PANTHER" id="PTHR28605">
    <property type="entry name" value="CTF8, CHROMOSOME TRANSMISSION FIDELITY FACTOR 8 HOMOLOG (S. CEREVISIAE)"/>
    <property type="match status" value="1"/>
</dbReference>
<dbReference type="InterPro" id="IPR018607">
    <property type="entry name" value="Ctf8"/>
</dbReference>
<dbReference type="GO" id="GO:0003677">
    <property type="term" value="F:DNA binding"/>
    <property type="evidence" value="ECO:0007669"/>
    <property type="project" value="UniProtKB-KW"/>
</dbReference>
<dbReference type="GO" id="GO:0006260">
    <property type="term" value="P:DNA replication"/>
    <property type="evidence" value="ECO:0007669"/>
    <property type="project" value="UniProtKB-KW"/>
</dbReference>
<dbReference type="HOGENOM" id="CLU_090690_0_0_1"/>
<reference evidence="7 8" key="1">
    <citation type="submission" date="2015-01" db="EMBL/GenBank/DDBJ databases">
        <title>The Genome Sequence of Exophiala mesophila CBS40295.</title>
        <authorList>
            <consortium name="The Broad Institute Genomics Platform"/>
            <person name="Cuomo C."/>
            <person name="de Hoog S."/>
            <person name="Gorbushina A."/>
            <person name="Stielow B."/>
            <person name="Teixiera M."/>
            <person name="Abouelleil A."/>
            <person name="Chapman S.B."/>
            <person name="Priest M."/>
            <person name="Young S.K."/>
            <person name="Wortman J."/>
            <person name="Nusbaum C."/>
            <person name="Birren B."/>
        </authorList>
    </citation>
    <scope>NUCLEOTIDE SEQUENCE [LARGE SCALE GENOMIC DNA]</scope>
    <source>
        <strain evidence="7 8">CBS 40295</strain>
    </source>
</reference>
<gene>
    <name evidence="7" type="ORF">PV10_01504</name>
</gene>
<keyword evidence="8" id="KW-1185">Reference proteome</keyword>
<keyword evidence="5" id="KW-0131">Cell cycle</keyword>
<dbReference type="EMBL" id="KN847520">
    <property type="protein sequence ID" value="KIV97797.1"/>
    <property type="molecule type" value="Genomic_DNA"/>
</dbReference>
<evidence type="ECO:0000256" key="4">
    <source>
        <dbReference type="ARBA" id="ARBA00023242"/>
    </source>
</evidence>
<proteinExistence type="inferred from homology"/>
<evidence type="ECO:0000256" key="6">
    <source>
        <dbReference type="ARBA" id="ARBA00038447"/>
    </source>
</evidence>
<dbReference type="Proteomes" id="UP000054302">
    <property type="component" value="Unassembled WGS sequence"/>
</dbReference>
<accession>A0A0D1ZT85</accession>
<dbReference type="PANTHER" id="PTHR28605:SF1">
    <property type="entry name" value="CHROMOSOME TRANSMISSION FIDELITY FACTOR 8"/>
    <property type="match status" value="1"/>
</dbReference>
<dbReference type="AlphaFoldDB" id="A0A0D1ZT85"/>
<evidence type="ECO:0000256" key="3">
    <source>
        <dbReference type="ARBA" id="ARBA00023125"/>
    </source>
</evidence>
<sequence length="153" mass="16702">MPSIDLFLDGRDPGIDSIGSNPLPYTLQTPSGLAIVEIQGTIHTPMSTAQTDTLSSQATSNTPIGRLEFPFYENGDQSEGKWMKRVYLYVGKHQRLTGEVKKLPKPLGVLRKRPVNAVTSSSQVADESSGDLDLVDVIKYKLLFSGRPEPVGE</sequence>
<dbReference type="OMA" id="YLYVGKH"/>
<evidence type="ECO:0000313" key="7">
    <source>
        <dbReference type="EMBL" id="KIV97797.1"/>
    </source>
</evidence>
<dbReference type="STRING" id="212818.A0A0D1ZT85"/>
<dbReference type="GO" id="GO:0007064">
    <property type="term" value="P:mitotic sister chromatid cohesion"/>
    <property type="evidence" value="ECO:0007669"/>
    <property type="project" value="InterPro"/>
</dbReference>
<name>A0A0D1ZT85_EXOME</name>
<evidence type="ECO:0000256" key="2">
    <source>
        <dbReference type="ARBA" id="ARBA00022705"/>
    </source>
</evidence>
<organism evidence="7 8">
    <name type="scientific">Exophiala mesophila</name>
    <name type="common">Black yeast-like fungus</name>
    <dbReference type="NCBI Taxonomy" id="212818"/>
    <lineage>
        <taxon>Eukaryota</taxon>
        <taxon>Fungi</taxon>
        <taxon>Dikarya</taxon>
        <taxon>Ascomycota</taxon>
        <taxon>Pezizomycotina</taxon>
        <taxon>Eurotiomycetes</taxon>
        <taxon>Chaetothyriomycetidae</taxon>
        <taxon>Chaetothyriales</taxon>
        <taxon>Herpotrichiellaceae</taxon>
        <taxon>Exophiala</taxon>
    </lineage>
</organism>
<dbReference type="GO" id="GO:0031390">
    <property type="term" value="C:Ctf18 RFC-like complex"/>
    <property type="evidence" value="ECO:0007669"/>
    <property type="project" value="InterPro"/>
</dbReference>
<dbReference type="Pfam" id="PF09696">
    <property type="entry name" value="Ctf8"/>
    <property type="match status" value="1"/>
</dbReference>